<feature type="non-terminal residue" evidence="2">
    <location>
        <position position="127"/>
    </location>
</feature>
<feature type="chain" id="PRO_5004569198" description="Chitin-binding type-4 domain-containing protein" evidence="1">
    <location>
        <begin position="19"/>
        <end position="127"/>
    </location>
</feature>
<reference evidence="2 3" key="1">
    <citation type="submission" date="2012-04" db="EMBL/GenBank/DDBJ databases">
        <title>The Genome Sequence of Saprolegnia declina VS20.</title>
        <authorList>
            <consortium name="The Broad Institute Genome Sequencing Platform"/>
            <person name="Russ C."/>
            <person name="Nusbaum C."/>
            <person name="Tyler B."/>
            <person name="van West P."/>
            <person name="Dieguez-Uribeondo J."/>
            <person name="de Bruijn I."/>
            <person name="Tripathy S."/>
            <person name="Jiang R."/>
            <person name="Young S.K."/>
            <person name="Zeng Q."/>
            <person name="Gargeya S."/>
            <person name="Fitzgerald M."/>
            <person name="Haas B."/>
            <person name="Abouelleil A."/>
            <person name="Alvarado L."/>
            <person name="Arachchi H.M."/>
            <person name="Berlin A."/>
            <person name="Chapman S.B."/>
            <person name="Goldberg J."/>
            <person name="Griggs A."/>
            <person name="Gujja S."/>
            <person name="Hansen M."/>
            <person name="Howarth C."/>
            <person name="Imamovic A."/>
            <person name="Larimer J."/>
            <person name="McCowen C."/>
            <person name="Montmayeur A."/>
            <person name="Murphy C."/>
            <person name="Neiman D."/>
            <person name="Pearson M."/>
            <person name="Priest M."/>
            <person name="Roberts A."/>
            <person name="Saif S."/>
            <person name="Shea T."/>
            <person name="Sisk P."/>
            <person name="Sykes S."/>
            <person name="Wortman J."/>
            <person name="Nusbaum C."/>
            <person name="Birren B."/>
        </authorList>
    </citation>
    <scope>NUCLEOTIDE SEQUENCE [LARGE SCALE GENOMIC DNA]</scope>
    <source>
        <strain evidence="2 3">VS20</strain>
    </source>
</reference>
<dbReference type="AlphaFoldDB" id="T0PHF4"/>
<organism evidence="2 3">
    <name type="scientific">Saprolegnia diclina (strain VS20)</name>
    <dbReference type="NCBI Taxonomy" id="1156394"/>
    <lineage>
        <taxon>Eukaryota</taxon>
        <taxon>Sar</taxon>
        <taxon>Stramenopiles</taxon>
        <taxon>Oomycota</taxon>
        <taxon>Saprolegniomycetes</taxon>
        <taxon>Saprolegniales</taxon>
        <taxon>Saprolegniaceae</taxon>
        <taxon>Saprolegnia</taxon>
    </lineage>
</organism>
<dbReference type="RefSeq" id="XP_008621777.1">
    <property type="nucleotide sequence ID" value="XM_008623555.1"/>
</dbReference>
<dbReference type="VEuPathDB" id="FungiDB:SDRG_17314"/>
<dbReference type="Proteomes" id="UP000030762">
    <property type="component" value="Unassembled WGS sequence"/>
</dbReference>
<feature type="signal peptide" evidence="1">
    <location>
        <begin position="1"/>
        <end position="18"/>
    </location>
</feature>
<gene>
    <name evidence="2" type="ORF">SDRG_17314</name>
</gene>
<dbReference type="InParanoid" id="T0PHF4"/>
<name>T0PHF4_SAPDV</name>
<evidence type="ECO:0000313" key="2">
    <source>
        <dbReference type="EMBL" id="EQC24794.1"/>
    </source>
</evidence>
<accession>T0PHF4</accession>
<dbReference type="EMBL" id="JH767393">
    <property type="protein sequence ID" value="EQC24794.1"/>
    <property type="molecule type" value="Genomic_DNA"/>
</dbReference>
<sequence>MGLFHLILATCGLALASAIESNETVAAIESNQTVQAEGVTTLAKSNKTSAQWKPMAIAHGTGYWSGQIKIVNNLPAVCPYSQNSATWFSPNGRGDLVQGQSVDLGPFWGWYTLGVQENVFANCAYPG</sequence>
<protein>
    <recommendedName>
        <fullName evidence="4">Chitin-binding type-4 domain-containing protein</fullName>
    </recommendedName>
</protein>
<evidence type="ECO:0000313" key="3">
    <source>
        <dbReference type="Proteomes" id="UP000030762"/>
    </source>
</evidence>
<evidence type="ECO:0000256" key="1">
    <source>
        <dbReference type="SAM" id="SignalP"/>
    </source>
</evidence>
<keyword evidence="3" id="KW-1185">Reference proteome</keyword>
<keyword evidence="1" id="KW-0732">Signal</keyword>
<proteinExistence type="predicted"/>
<dbReference type="GeneID" id="19958041"/>
<evidence type="ECO:0008006" key="4">
    <source>
        <dbReference type="Google" id="ProtNLM"/>
    </source>
</evidence>